<dbReference type="EMBL" id="JAVDQK010000005">
    <property type="protein sequence ID" value="MDR6218997.1"/>
    <property type="molecule type" value="Genomic_DNA"/>
</dbReference>
<dbReference type="Proteomes" id="UP001185331">
    <property type="component" value="Unassembled WGS sequence"/>
</dbReference>
<reference evidence="4" key="1">
    <citation type="submission" date="2023-07" db="EMBL/GenBank/DDBJ databases">
        <title>Sorghum-associated microbial communities from plants grown in Nebraska, USA.</title>
        <authorList>
            <person name="Schachtman D."/>
        </authorList>
    </citation>
    <scope>NUCLEOTIDE SEQUENCE</scope>
    <source>
        <strain evidence="4">BE330</strain>
    </source>
</reference>
<protein>
    <submittedName>
        <fullName evidence="4">LCP family protein required for cell wall assembly</fullName>
    </submittedName>
</protein>
<evidence type="ECO:0000313" key="4">
    <source>
        <dbReference type="EMBL" id="MDR6218997.1"/>
    </source>
</evidence>
<dbReference type="RefSeq" id="WP_309853961.1">
    <property type="nucleotide sequence ID" value="NZ_JAVDQJ010000004.1"/>
</dbReference>
<evidence type="ECO:0000259" key="3">
    <source>
        <dbReference type="Pfam" id="PF03816"/>
    </source>
</evidence>
<dbReference type="InterPro" id="IPR004474">
    <property type="entry name" value="LytR_CpsA_psr"/>
</dbReference>
<dbReference type="PANTHER" id="PTHR33392:SF6">
    <property type="entry name" value="POLYISOPRENYL-TEICHOIC ACID--PEPTIDOGLYCAN TEICHOIC ACID TRANSFERASE TAGU"/>
    <property type="match status" value="1"/>
</dbReference>
<dbReference type="Pfam" id="PF03816">
    <property type="entry name" value="LytR_cpsA_psr"/>
    <property type="match status" value="1"/>
</dbReference>
<gene>
    <name evidence="4" type="ORF">J2Y00_002594</name>
</gene>
<evidence type="ECO:0000256" key="2">
    <source>
        <dbReference type="SAM" id="SignalP"/>
    </source>
</evidence>
<comment type="similarity">
    <text evidence="1">Belongs to the LytR/CpsA/Psr (LCP) family.</text>
</comment>
<accession>A0AAE3XCQ5</accession>
<name>A0AAE3XCQ5_9DEIO</name>
<comment type="caution">
    <text evidence="4">The sequence shown here is derived from an EMBL/GenBank/DDBJ whole genome shotgun (WGS) entry which is preliminary data.</text>
</comment>
<dbReference type="NCBIfam" id="TIGR00350">
    <property type="entry name" value="lytR_cpsA_psr"/>
    <property type="match status" value="1"/>
</dbReference>
<dbReference type="AlphaFoldDB" id="A0AAE3XCQ5"/>
<keyword evidence="2" id="KW-0732">Signal</keyword>
<evidence type="ECO:0000256" key="1">
    <source>
        <dbReference type="ARBA" id="ARBA00006068"/>
    </source>
</evidence>
<dbReference type="Gene3D" id="3.40.630.190">
    <property type="entry name" value="LCP protein"/>
    <property type="match status" value="1"/>
</dbReference>
<feature type="signal peptide" evidence="2">
    <location>
        <begin position="1"/>
        <end position="20"/>
    </location>
</feature>
<organism evidence="4 5">
    <name type="scientific">Deinococcus soli</name>
    <name type="common">ex Cha et al. 2016</name>
    <dbReference type="NCBI Taxonomy" id="1309411"/>
    <lineage>
        <taxon>Bacteria</taxon>
        <taxon>Thermotogati</taxon>
        <taxon>Deinococcota</taxon>
        <taxon>Deinococci</taxon>
        <taxon>Deinococcales</taxon>
        <taxon>Deinococcaceae</taxon>
        <taxon>Deinococcus</taxon>
    </lineage>
</organism>
<proteinExistence type="inferred from homology"/>
<dbReference type="InterPro" id="IPR050922">
    <property type="entry name" value="LytR/CpsA/Psr_CW_biosynth"/>
</dbReference>
<feature type="chain" id="PRO_5042116232" evidence="2">
    <location>
        <begin position="21"/>
        <end position="420"/>
    </location>
</feature>
<dbReference type="PANTHER" id="PTHR33392">
    <property type="entry name" value="POLYISOPRENYL-TEICHOIC ACID--PEPTIDOGLYCAN TEICHOIC ACID TRANSFERASE TAGU"/>
    <property type="match status" value="1"/>
</dbReference>
<evidence type="ECO:0000313" key="5">
    <source>
        <dbReference type="Proteomes" id="UP001185331"/>
    </source>
</evidence>
<feature type="domain" description="Cell envelope-related transcriptional attenuator" evidence="3">
    <location>
        <begin position="92"/>
        <end position="237"/>
    </location>
</feature>
<sequence length="420" mass="44766">MTKTRLFLLTLAASLSVGLAYTGARTGHWTLPGVTAAHAQDAAPGAARPVTIGQLLVVPGKPQRRMNYLIAGVTPEYSGYHTKAPESFGGLADSIILAQMDPDSNTVRMLSLPRDTQMSRPDGRYVKLNAVIPTFGADGMVKVVENFSGLTLDGYLIVNLNAVRDLTDALGGIDVYVPKRMYYTDSAAKLSIDLQEGQQHLNGQQAEAFVRFRHDALGDIGRVQRQQTFIRAVAQRLLSPAGVAALPKVTKVLEADTRSNMDASDFSAALGMMRQRPRLETFMLPGNFKNEGGVSYWGVDGAGLQRLLGAHFTDAPQEGAVDRGELNVALVNTGASARTIQAVRARLRDAGYGHVYVADVVGGDPARSAVLSQASPAVLRDVRGALGFGEPRTSGEGVLGADVTVWVGEDATLPDEGDHE</sequence>